<dbReference type="Proteomes" id="UP000247591">
    <property type="component" value="Unassembled WGS sequence"/>
</dbReference>
<reference evidence="1 2" key="1">
    <citation type="submission" date="2018-06" db="EMBL/GenBank/DDBJ databases">
        <title>Genomic Encyclopedia of Type Strains, Phase IV (KMG-IV): sequencing the most valuable type-strain genomes for metagenomic binning, comparative biology and taxonomic classification.</title>
        <authorList>
            <person name="Goeker M."/>
        </authorList>
    </citation>
    <scope>NUCLEOTIDE SEQUENCE [LARGE SCALE GENOMIC DNA]</scope>
    <source>
        <strain evidence="1 2">DSM 45521</strain>
    </source>
</reference>
<gene>
    <name evidence="1" type="ORF">DFR67_1235</name>
</gene>
<proteinExistence type="predicted"/>
<organism evidence="1 2">
    <name type="scientific">Williamsia limnetica</name>
    <dbReference type="NCBI Taxonomy" id="882452"/>
    <lineage>
        <taxon>Bacteria</taxon>
        <taxon>Bacillati</taxon>
        <taxon>Actinomycetota</taxon>
        <taxon>Actinomycetes</taxon>
        <taxon>Mycobacteriales</taxon>
        <taxon>Nocardiaceae</taxon>
        <taxon>Williamsia</taxon>
    </lineage>
</organism>
<keyword evidence="2" id="KW-1185">Reference proteome</keyword>
<protein>
    <submittedName>
        <fullName evidence="1">Uncharacterized protein</fullName>
    </submittedName>
</protein>
<evidence type="ECO:0000313" key="1">
    <source>
        <dbReference type="EMBL" id="PYE12282.1"/>
    </source>
</evidence>
<accession>A0A318RGT2</accession>
<name>A0A318RGT2_WILLI</name>
<dbReference type="EMBL" id="QJSP01000023">
    <property type="protein sequence ID" value="PYE12282.1"/>
    <property type="molecule type" value="Genomic_DNA"/>
</dbReference>
<evidence type="ECO:0000313" key="2">
    <source>
        <dbReference type="Proteomes" id="UP000247591"/>
    </source>
</evidence>
<comment type="caution">
    <text evidence="1">The sequence shown here is derived from an EMBL/GenBank/DDBJ whole genome shotgun (WGS) entry which is preliminary data.</text>
</comment>
<dbReference type="AlphaFoldDB" id="A0A318RGT2"/>
<sequence length="121" mass="13647">MLTFMVSLDLTAPTVHYEPLHTYLRSHTNWCRPLSHTWVIATTLQHNEIMAGIAALIAEGDKVLIMATSSPTALLHPDAESLTDWITTRLYPRAAVTETDRVHSISHFPLRRIDSHHNPSN</sequence>